<feature type="short sequence motif" description="TonB C-terminal box" evidence="11">
    <location>
        <begin position="634"/>
        <end position="651"/>
    </location>
</feature>
<keyword evidence="6" id="KW-0406">Ion transport</keyword>
<dbReference type="EMBL" id="CP158375">
    <property type="protein sequence ID" value="XDO96608.1"/>
    <property type="molecule type" value="Genomic_DNA"/>
</dbReference>
<evidence type="ECO:0000256" key="8">
    <source>
        <dbReference type="ARBA" id="ARBA00023136"/>
    </source>
</evidence>
<dbReference type="PANTHER" id="PTHR30069">
    <property type="entry name" value="TONB-DEPENDENT OUTER MEMBRANE RECEPTOR"/>
    <property type="match status" value="1"/>
</dbReference>
<name>A0AB39KT70_9CAUL</name>
<dbReference type="Pfam" id="PF00593">
    <property type="entry name" value="TonB_dep_Rec_b-barrel"/>
    <property type="match status" value="1"/>
</dbReference>
<evidence type="ECO:0000256" key="11">
    <source>
        <dbReference type="PROSITE-ProRule" id="PRU10144"/>
    </source>
</evidence>
<dbReference type="AlphaFoldDB" id="A0AB39KT70"/>
<protein>
    <submittedName>
        <fullName evidence="16">TonB-dependent receptor</fullName>
    </submittedName>
</protein>
<keyword evidence="5 13" id="KW-0732">Signal</keyword>
<organism evidence="16">
    <name type="scientific">Caulobacter sp. 73W</name>
    <dbReference type="NCBI Taxonomy" id="3161137"/>
    <lineage>
        <taxon>Bacteria</taxon>
        <taxon>Pseudomonadati</taxon>
        <taxon>Pseudomonadota</taxon>
        <taxon>Alphaproteobacteria</taxon>
        <taxon>Caulobacterales</taxon>
        <taxon>Caulobacteraceae</taxon>
        <taxon>Caulobacter</taxon>
    </lineage>
</organism>
<evidence type="ECO:0000256" key="4">
    <source>
        <dbReference type="ARBA" id="ARBA00022692"/>
    </source>
</evidence>
<evidence type="ECO:0000256" key="7">
    <source>
        <dbReference type="ARBA" id="ARBA00023077"/>
    </source>
</evidence>
<dbReference type="PROSITE" id="PS52016">
    <property type="entry name" value="TONB_DEPENDENT_REC_3"/>
    <property type="match status" value="1"/>
</dbReference>
<evidence type="ECO:0000256" key="12">
    <source>
        <dbReference type="RuleBase" id="RU003357"/>
    </source>
</evidence>
<keyword evidence="8 10" id="KW-0472">Membrane</keyword>
<dbReference type="PANTHER" id="PTHR30069:SF53">
    <property type="entry name" value="COLICIN I RECEPTOR-RELATED"/>
    <property type="match status" value="1"/>
</dbReference>
<dbReference type="GO" id="GO:0015889">
    <property type="term" value="P:cobalamin transport"/>
    <property type="evidence" value="ECO:0007669"/>
    <property type="project" value="TreeGrafter"/>
</dbReference>
<comment type="subcellular location">
    <subcellularLocation>
        <location evidence="1 10">Cell outer membrane</location>
        <topology evidence="1 10">Multi-pass membrane protein</topology>
    </subcellularLocation>
</comment>
<accession>A0AB39KT70</accession>
<dbReference type="InterPro" id="IPR039426">
    <property type="entry name" value="TonB-dep_rcpt-like"/>
</dbReference>
<dbReference type="SUPFAM" id="SSF56935">
    <property type="entry name" value="Porins"/>
    <property type="match status" value="1"/>
</dbReference>
<keyword evidence="7 12" id="KW-0798">TonB box</keyword>
<evidence type="ECO:0000259" key="15">
    <source>
        <dbReference type="Pfam" id="PF07715"/>
    </source>
</evidence>
<dbReference type="RefSeq" id="WP_369059449.1">
    <property type="nucleotide sequence ID" value="NZ_CP158375.1"/>
</dbReference>
<dbReference type="InterPro" id="IPR010917">
    <property type="entry name" value="TonB_rcpt_CS"/>
</dbReference>
<dbReference type="Gene3D" id="2.40.170.20">
    <property type="entry name" value="TonB-dependent receptor, beta-barrel domain"/>
    <property type="match status" value="1"/>
</dbReference>
<evidence type="ECO:0000256" key="6">
    <source>
        <dbReference type="ARBA" id="ARBA00023065"/>
    </source>
</evidence>
<evidence type="ECO:0000256" key="10">
    <source>
        <dbReference type="PROSITE-ProRule" id="PRU01360"/>
    </source>
</evidence>
<evidence type="ECO:0000259" key="14">
    <source>
        <dbReference type="Pfam" id="PF00593"/>
    </source>
</evidence>
<evidence type="ECO:0000256" key="13">
    <source>
        <dbReference type="SAM" id="SignalP"/>
    </source>
</evidence>
<proteinExistence type="inferred from homology"/>
<dbReference type="PROSITE" id="PS01156">
    <property type="entry name" value="TONB_DEPENDENT_REC_2"/>
    <property type="match status" value="1"/>
</dbReference>
<dbReference type="InterPro" id="IPR012910">
    <property type="entry name" value="Plug_dom"/>
</dbReference>
<dbReference type="GO" id="GO:0009279">
    <property type="term" value="C:cell outer membrane"/>
    <property type="evidence" value="ECO:0007669"/>
    <property type="project" value="UniProtKB-SubCell"/>
</dbReference>
<sequence length="651" mass="69737">MNRLIHSVSAAALLFAAAPALADQVAPEADVAGRAGTNAAAVDQVVVTATRSPQKAEKIGSTVTVLDEQYIEDSQRLAVVELLQETPGVTFVRNGGPGTTTSVFIRGAESQHTVAIIDGVKLNDPSSTQGGFNFGNLLIGDVSRIEILRGAQSTLWGSQAIGGVVNIVTREPSKPFEASADVEGGARDTASVRGGMGGAGERLSWRVAGSYFTTDGFSAYATGKEADGYQNTGLSGRARLKITEDVSAEVRSVWSKGKNDFDAFNGDSAEFARTEELVVYTGLNVALLEGRLQNRLAFAYTDTDRENLNPGRPAQPLTFDAAGKNKRWEYQGTFAITEGFNAVFGTETENSRMRTRSPSASNANPPFVRGKAGLDSVYVQLQGEVAPGLTLTGGLRYDSHDTYGDKTLGSAAAAWALNEGNTILRASFGQGFRAPGLYELYSEYGNLALSPELFDAWDAGIEQKLLGGAATVSATYFHREADNEIRYNGCSTGTTDPMCFIGGVQRFGYYKSVLKTEAQGVEFAGRLSVGDRLTLNGNYTWTDAENRSGGAAGKQLVRRPENQGFASATYLWPVGLSTTAAVRYVGKTWNNDANTQVVKSYTVVDFRASYPVNETYEVFGRVENAFDENYQTVLNYGTPGRGAFVGVRARF</sequence>
<evidence type="ECO:0000256" key="1">
    <source>
        <dbReference type="ARBA" id="ARBA00004571"/>
    </source>
</evidence>
<gene>
    <name evidence="16" type="ORF">ABOZ73_17860</name>
</gene>
<reference evidence="16" key="1">
    <citation type="submission" date="2024-06" db="EMBL/GenBank/DDBJ databases">
        <title>Caulobacter inopinatus, sp. nov.</title>
        <authorList>
            <person name="Donachie S.P."/>
        </authorList>
    </citation>
    <scope>NUCLEOTIDE SEQUENCE</scope>
    <source>
        <strain evidence="16">73W</strain>
    </source>
</reference>
<dbReference type="Gene3D" id="2.170.130.10">
    <property type="entry name" value="TonB-dependent receptor, plug domain"/>
    <property type="match status" value="1"/>
</dbReference>
<feature type="signal peptide" evidence="13">
    <location>
        <begin position="1"/>
        <end position="22"/>
    </location>
</feature>
<evidence type="ECO:0000256" key="5">
    <source>
        <dbReference type="ARBA" id="ARBA00022729"/>
    </source>
</evidence>
<evidence type="ECO:0000256" key="3">
    <source>
        <dbReference type="ARBA" id="ARBA00022452"/>
    </source>
</evidence>
<feature type="chain" id="PRO_5044307229" evidence="13">
    <location>
        <begin position="23"/>
        <end position="651"/>
    </location>
</feature>
<evidence type="ECO:0000256" key="2">
    <source>
        <dbReference type="ARBA" id="ARBA00022448"/>
    </source>
</evidence>
<keyword evidence="9 10" id="KW-0998">Cell outer membrane</keyword>
<dbReference type="Pfam" id="PF07715">
    <property type="entry name" value="Plug"/>
    <property type="match status" value="1"/>
</dbReference>
<keyword evidence="2 10" id="KW-0813">Transport</keyword>
<evidence type="ECO:0000256" key="9">
    <source>
        <dbReference type="ARBA" id="ARBA00023237"/>
    </source>
</evidence>
<dbReference type="InterPro" id="IPR000531">
    <property type="entry name" value="Beta-barrel_TonB"/>
</dbReference>
<dbReference type="CDD" id="cd01347">
    <property type="entry name" value="ligand_gated_channel"/>
    <property type="match status" value="1"/>
</dbReference>
<evidence type="ECO:0000313" key="16">
    <source>
        <dbReference type="EMBL" id="XDO96608.1"/>
    </source>
</evidence>
<dbReference type="InterPro" id="IPR036942">
    <property type="entry name" value="Beta-barrel_TonB_sf"/>
</dbReference>
<dbReference type="InterPro" id="IPR037066">
    <property type="entry name" value="Plug_dom_sf"/>
</dbReference>
<dbReference type="GO" id="GO:0006811">
    <property type="term" value="P:monoatomic ion transport"/>
    <property type="evidence" value="ECO:0007669"/>
    <property type="project" value="UniProtKB-KW"/>
</dbReference>
<feature type="domain" description="TonB-dependent receptor plug" evidence="15">
    <location>
        <begin position="57"/>
        <end position="164"/>
    </location>
</feature>
<feature type="domain" description="TonB-dependent receptor-like beta-barrel" evidence="14">
    <location>
        <begin position="246"/>
        <end position="624"/>
    </location>
</feature>
<comment type="similarity">
    <text evidence="10 12">Belongs to the TonB-dependent receptor family.</text>
</comment>
<keyword evidence="3 10" id="KW-1134">Transmembrane beta strand</keyword>
<keyword evidence="16" id="KW-0675">Receptor</keyword>
<keyword evidence="4 10" id="KW-0812">Transmembrane</keyword>